<keyword evidence="2" id="KW-1185">Reference proteome</keyword>
<dbReference type="AlphaFoldDB" id="A0A183S921"/>
<evidence type="ECO:0000313" key="1">
    <source>
        <dbReference type="EMBL" id="VDL86103.1"/>
    </source>
</evidence>
<gene>
    <name evidence="1" type="ORF">SSLN_LOCUS719</name>
</gene>
<evidence type="ECO:0000313" key="2">
    <source>
        <dbReference type="Proteomes" id="UP000275846"/>
    </source>
</evidence>
<dbReference type="STRING" id="70667.A0A183S921"/>
<accession>A0A183S921</accession>
<name>A0A183S921_SCHSO</name>
<dbReference type="Gene3D" id="2.40.70.10">
    <property type="entry name" value="Acid Proteases"/>
    <property type="match status" value="1"/>
</dbReference>
<reference evidence="1 2" key="2">
    <citation type="submission" date="2018-11" db="EMBL/GenBank/DDBJ databases">
        <authorList>
            <consortium name="Pathogen Informatics"/>
        </authorList>
    </citation>
    <scope>NUCLEOTIDE SEQUENCE [LARGE SCALE GENOMIC DNA]</scope>
    <source>
        <strain evidence="1 2">NST_G2</strain>
    </source>
</reference>
<reference evidence="3" key="1">
    <citation type="submission" date="2016-06" db="UniProtKB">
        <authorList>
            <consortium name="WormBaseParasite"/>
        </authorList>
    </citation>
    <scope>IDENTIFICATION</scope>
</reference>
<proteinExistence type="predicted"/>
<dbReference type="SUPFAM" id="SSF50630">
    <property type="entry name" value="Acid proteases"/>
    <property type="match status" value="1"/>
</dbReference>
<sequence>MIEDEFKCLIVLYALQIPRDAEIKNHLLRKIEQDPDSSLQKYIVGFQWLKNLRHDYDIVKQPISSLATPCVYAVTHTKSTFARNATSEVTRNITARQAKTSEFRVCNRKTSRPKGPLSHFGPKPRSSLATLKTEFEAQRNYLTVIINGKPVRLQFDTASDIAVISKRTWHMIGRHLMITSNKKTLDVSGGILRLTTLPTLDNLDTFLRICNPDDSLQVLLMIEAGSDGFASLVMDYAVSKVASQ</sequence>
<protein>
    <submittedName>
        <fullName evidence="3">FERM domain-containing protein</fullName>
    </submittedName>
</protein>
<dbReference type="OrthoDB" id="8067262at2759"/>
<dbReference type="WBParaSite" id="SSLN_0000075201-mRNA-1">
    <property type="protein sequence ID" value="SSLN_0000075201-mRNA-1"/>
    <property type="gene ID" value="SSLN_0000075201"/>
</dbReference>
<dbReference type="InterPro" id="IPR021109">
    <property type="entry name" value="Peptidase_aspartic_dom_sf"/>
</dbReference>
<dbReference type="EMBL" id="UYSU01000670">
    <property type="protein sequence ID" value="VDL86103.1"/>
    <property type="molecule type" value="Genomic_DNA"/>
</dbReference>
<dbReference type="Proteomes" id="UP000275846">
    <property type="component" value="Unassembled WGS sequence"/>
</dbReference>
<organism evidence="3">
    <name type="scientific">Schistocephalus solidus</name>
    <name type="common">Tapeworm</name>
    <dbReference type="NCBI Taxonomy" id="70667"/>
    <lineage>
        <taxon>Eukaryota</taxon>
        <taxon>Metazoa</taxon>
        <taxon>Spiralia</taxon>
        <taxon>Lophotrochozoa</taxon>
        <taxon>Platyhelminthes</taxon>
        <taxon>Cestoda</taxon>
        <taxon>Eucestoda</taxon>
        <taxon>Diphyllobothriidea</taxon>
        <taxon>Diphyllobothriidae</taxon>
        <taxon>Schistocephalus</taxon>
    </lineage>
</organism>
<evidence type="ECO:0000313" key="3">
    <source>
        <dbReference type="WBParaSite" id="SSLN_0000075201-mRNA-1"/>
    </source>
</evidence>